<evidence type="ECO:0000313" key="2">
    <source>
        <dbReference type="Proteomes" id="UP001140949"/>
    </source>
</evidence>
<dbReference type="EMBL" id="JANAVB010027600">
    <property type="protein sequence ID" value="KAJ6817712.1"/>
    <property type="molecule type" value="Genomic_DNA"/>
</dbReference>
<protein>
    <submittedName>
        <fullName evidence="1">Uncharacterized protein</fullName>
    </submittedName>
</protein>
<comment type="caution">
    <text evidence="1">The sequence shown here is derived from an EMBL/GenBank/DDBJ whole genome shotgun (WGS) entry which is preliminary data.</text>
</comment>
<dbReference type="AlphaFoldDB" id="A0AAX6FMZ6"/>
<evidence type="ECO:0000313" key="1">
    <source>
        <dbReference type="EMBL" id="KAJ6817712.1"/>
    </source>
</evidence>
<organism evidence="1 2">
    <name type="scientific">Iris pallida</name>
    <name type="common">Sweet iris</name>
    <dbReference type="NCBI Taxonomy" id="29817"/>
    <lineage>
        <taxon>Eukaryota</taxon>
        <taxon>Viridiplantae</taxon>
        <taxon>Streptophyta</taxon>
        <taxon>Embryophyta</taxon>
        <taxon>Tracheophyta</taxon>
        <taxon>Spermatophyta</taxon>
        <taxon>Magnoliopsida</taxon>
        <taxon>Liliopsida</taxon>
        <taxon>Asparagales</taxon>
        <taxon>Iridaceae</taxon>
        <taxon>Iridoideae</taxon>
        <taxon>Irideae</taxon>
        <taxon>Iris</taxon>
    </lineage>
</organism>
<proteinExistence type="predicted"/>
<sequence length="95" mass="9759">MGTVVVVLGLRSGERVAMVRRGTGSGYGGDGSATVVAVVLPVGKVVGRKSGGGGRGVDGDEMGVLSERGSIDRFRICLGIVFDCVGCVDTERWIM</sequence>
<gene>
    <name evidence="1" type="ORF">M6B38_408760</name>
</gene>
<reference evidence="1" key="2">
    <citation type="submission" date="2023-04" db="EMBL/GenBank/DDBJ databases">
        <authorList>
            <person name="Bruccoleri R.E."/>
            <person name="Oakeley E.J."/>
            <person name="Faust A.-M."/>
            <person name="Dessus-Babus S."/>
            <person name="Altorfer M."/>
            <person name="Burckhardt D."/>
            <person name="Oertli M."/>
            <person name="Naumann U."/>
            <person name="Petersen F."/>
            <person name="Wong J."/>
        </authorList>
    </citation>
    <scope>NUCLEOTIDE SEQUENCE</scope>
    <source>
        <strain evidence="1">GSM-AAB239-AS_SAM_17_03QT</strain>
        <tissue evidence="1">Leaf</tissue>
    </source>
</reference>
<name>A0AAX6FMZ6_IRIPA</name>
<reference evidence="1" key="1">
    <citation type="journal article" date="2023" name="GigaByte">
        <title>Genome assembly of the bearded iris, Iris pallida Lam.</title>
        <authorList>
            <person name="Bruccoleri R.E."/>
            <person name="Oakeley E.J."/>
            <person name="Faust A.M.E."/>
            <person name="Altorfer M."/>
            <person name="Dessus-Babus S."/>
            <person name="Burckhardt D."/>
            <person name="Oertli M."/>
            <person name="Naumann U."/>
            <person name="Petersen F."/>
            <person name="Wong J."/>
        </authorList>
    </citation>
    <scope>NUCLEOTIDE SEQUENCE</scope>
    <source>
        <strain evidence="1">GSM-AAB239-AS_SAM_17_03QT</strain>
    </source>
</reference>
<dbReference type="Proteomes" id="UP001140949">
    <property type="component" value="Unassembled WGS sequence"/>
</dbReference>
<keyword evidence="2" id="KW-1185">Reference proteome</keyword>
<accession>A0AAX6FMZ6</accession>